<accession>K3WY79</accession>
<dbReference type="GO" id="GO:0005096">
    <property type="term" value="F:GTPase activator activity"/>
    <property type="evidence" value="ECO:0007669"/>
    <property type="project" value="UniProtKB-KW"/>
</dbReference>
<dbReference type="AlphaFoldDB" id="K3WY79"/>
<proteinExistence type="predicted"/>
<name>K3WY79_GLOUD</name>
<evidence type="ECO:0000313" key="5">
    <source>
        <dbReference type="Proteomes" id="UP000019132"/>
    </source>
</evidence>
<evidence type="ECO:0000259" key="3">
    <source>
        <dbReference type="PROSITE" id="PS50238"/>
    </source>
</evidence>
<reference evidence="4" key="3">
    <citation type="submission" date="2015-02" db="UniProtKB">
        <authorList>
            <consortium name="EnsemblProtists"/>
        </authorList>
    </citation>
    <scope>IDENTIFICATION</scope>
    <source>
        <strain evidence="4">DAOM BR144</strain>
    </source>
</reference>
<dbReference type="GO" id="GO:0007165">
    <property type="term" value="P:signal transduction"/>
    <property type="evidence" value="ECO:0007669"/>
    <property type="project" value="InterPro"/>
</dbReference>
<dbReference type="CDD" id="cd00159">
    <property type="entry name" value="RhoGAP"/>
    <property type="match status" value="1"/>
</dbReference>
<feature type="region of interest" description="Disordered" evidence="2">
    <location>
        <begin position="175"/>
        <end position="200"/>
    </location>
</feature>
<evidence type="ECO:0000256" key="2">
    <source>
        <dbReference type="SAM" id="MobiDB-lite"/>
    </source>
</evidence>
<dbReference type="SUPFAM" id="SSF48350">
    <property type="entry name" value="GTPase activation domain, GAP"/>
    <property type="match status" value="1"/>
</dbReference>
<dbReference type="Pfam" id="PF00620">
    <property type="entry name" value="RhoGAP"/>
    <property type="match status" value="1"/>
</dbReference>
<feature type="domain" description="Rho-GAP" evidence="3">
    <location>
        <begin position="1"/>
        <end position="216"/>
    </location>
</feature>
<dbReference type="EnsemblProtists" id="PYU1_T009928">
    <property type="protein sequence ID" value="PYU1_T009928"/>
    <property type="gene ID" value="PYU1_G009910"/>
</dbReference>
<evidence type="ECO:0000313" key="4">
    <source>
        <dbReference type="EnsemblProtists" id="PYU1_T009928"/>
    </source>
</evidence>
<dbReference type="eggNOG" id="KOG4270">
    <property type="taxonomic scope" value="Eukaryota"/>
</dbReference>
<feature type="compositionally biased region" description="Low complexity" evidence="2">
    <location>
        <begin position="177"/>
        <end position="190"/>
    </location>
</feature>
<sequence length="226" mass="24813">MVLVSAGENLPRPVTFAIDYIFNSSPGIETELFYQKEPDQARLKARNHMSLKFLNQFSTDGAARKPTKEELDAVLDPITAGAVVKLWLAQMEQPVVPFEMYPDFLALAQDAKAAPFDLKRDLKALIEALPQRNLAMLACLLFHLNDVTAYASHNGMDAALLSTLFAAYILRPRPKNEGSSNSSSGSSPSTKESDDQDSELQRVLVEEMIANVDAIIDEKAVDTASP</sequence>
<keyword evidence="5" id="KW-1185">Reference proteome</keyword>
<organism evidence="4 5">
    <name type="scientific">Globisporangium ultimum (strain ATCC 200006 / CBS 805.95 / DAOM BR144)</name>
    <name type="common">Pythium ultimum</name>
    <dbReference type="NCBI Taxonomy" id="431595"/>
    <lineage>
        <taxon>Eukaryota</taxon>
        <taxon>Sar</taxon>
        <taxon>Stramenopiles</taxon>
        <taxon>Oomycota</taxon>
        <taxon>Peronosporomycetes</taxon>
        <taxon>Pythiales</taxon>
        <taxon>Pythiaceae</taxon>
        <taxon>Globisporangium</taxon>
    </lineage>
</organism>
<dbReference type="HOGENOM" id="CLU_079513_0_0_1"/>
<dbReference type="InParanoid" id="K3WY79"/>
<dbReference type="PANTHER" id="PTHR15228">
    <property type="entry name" value="SPERMATHECAL PHYSIOLOGY VARIANT"/>
    <property type="match status" value="1"/>
</dbReference>
<protein>
    <recommendedName>
        <fullName evidence="3">Rho-GAP domain-containing protein</fullName>
    </recommendedName>
</protein>
<dbReference type="SMART" id="SM00324">
    <property type="entry name" value="RhoGAP"/>
    <property type="match status" value="1"/>
</dbReference>
<dbReference type="EMBL" id="GL376624">
    <property type="status" value="NOT_ANNOTATED_CDS"/>
    <property type="molecule type" value="Genomic_DNA"/>
</dbReference>
<dbReference type="InterPro" id="IPR051025">
    <property type="entry name" value="RhoGAP"/>
</dbReference>
<dbReference type="VEuPathDB" id="FungiDB:PYU1_G009910"/>
<evidence type="ECO:0000256" key="1">
    <source>
        <dbReference type="ARBA" id="ARBA00022468"/>
    </source>
</evidence>
<dbReference type="Gene3D" id="1.10.555.10">
    <property type="entry name" value="Rho GTPase activation protein"/>
    <property type="match status" value="1"/>
</dbReference>
<reference evidence="5" key="2">
    <citation type="submission" date="2010-04" db="EMBL/GenBank/DDBJ databases">
        <authorList>
            <person name="Buell R."/>
            <person name="Hamilton J."/>
            <person name="Hostetler J."/>
        </authorList>
    </citation>
    <scope>NUCLEOTIDE SEQUENCE [LARGE SCALE GENOMIC DNA]</scope>
    <source>
        <strain evidence="5">DAOM:BR144</strain>
    </source>
</reference>
<dbReference type="PROSITE" id="PS50238">
    <property type="entry name" value="RHOGAP"/>
    <property type="match status" value="1"/>
</dbReference>
<dbReference type="Proteomes" id="UP000019132">
    <property type="component" value="Unassembled WGS sequence"/>
</dbReference>
<dbReference type="PANTHER" id="PTHR15228:SF25">
    <property type="entry name" value="F-BAR DOMAIN-CONTAINING PROTEIN"/>
    <property type="match status" value="1"/>
</dbReference>
<dbReference type="InterPro" id="IPR000198">
    <property type="entry name" value="RhoGAP_dom"/>
</dbReference>
<reference evidence="5" key="1">
    <citation type="journal article" date="2010" name="Genome Biol.">
        <title>Genome sequence of the necrotrophic plant pathogen Pythium ultimum reveals original pathogenicity mechanisms and effector repertoire.</title>
        <authorList>
            <person name="Levesque C.A."/>
            <person name="Brouwer H."/>
            <person name="Cano L."/>
            <person name="Hamilton J.P."/>
            <person name="Holt C."/>
            <person name="Huitema E."/>
            <person name="Raffaele S."/>
            <person name="Robideau G.P."/>
            <person name="Thines M."/>
            <person name="Win J."/>
            <person name="Zerillo M.M."/>
            <person name="Beakes G.W."/>
            <person name="Boore J.L."/>
            <person name="Busam D."/>
            <person name="Dumas B."/>
            <person name="Ferriera S."/>
            <person name="Fuerstenberg S.I."/>
            <person name="Gachon C.M."/>
            <person name="Gaulin E."/>
            <person name="Govers F."/>
            <person name="Grenville-Briggs L."/>
            <person name="Horner N."/>
            <person name="Hostetler J."/>
            <person name="Jiang R.H."/>
            <person name="Johnson J."/>
            <person name="Krajaejun T."/>
            <person name="Lin H."/>
            <person name="Meijer H.J."/>
            <person name="Moore B."/>
            <person name="Morris P."/>
            <person name="Phuntmart V."/>
            <person name="Puiu D."/>
            <person name="Shetty J."/>
            <person name="Stajich J.E."/>
            <person name="Tripathy S."/>
            <person name="Wawra S."/>
            <person name="van West P."/>
            <person name="Whitty B.R."/>
            <person name="Coutinho P.M."/>
            <person name="Henrissat B."/>
            <person name="Martin F."/>
            <person name="Thomas P.D."/>
            <person name="Tyler B.M."/>
            <person name="De Vries R.P."/>
            <person name="Kamoun S."/>
            <person name="Yandell M."/>
            <person name="Tisserat N."/>
            <person name="Buell C.R."/>
        </authorList>
    </citation>
    <scope>NUCLEOTIDE SEQUENCE</scope>
    <source>
        <strain evidence="5">DAOM:BR144</strain>
    </source>
</reference>
<keyword evidence="1" id="KW-0343">GTPase activation</keyword>
<dbReference type="InterPro" id="IPR008936">
    <property type="entry name" value="Rho_GTPase_activation_prot"/>
</dbReference>